<comment type="caution">
    <text evidence="3">The sequence shown here is derived from an EMBL/GenBank/DDBJ whole genome shotgun (WGS) entry which is preliminary data.</text>
</comment>
<dbReference type="AlphaFoldDB" id="A0AAV4GYH7"/>
<sequence length="322" mass="36997">MAPWTKQFVREFIKHYKAHECLWRVKSKSYYDRQVRQHAYHDLLVLVKQYIPKATLDFVISKIKGLRTNFRKENMKMVQSIRQGARGDQVYQPRAWYYDQLEFLADQEENVMMLRPQYQQRKSRLQTSTSAGGLVEVDEHEPNVSAEESTYDDEQFSVNIVNVFSEASTLEEVDPDPSPGEAVQSQEYVEIDLNTLSSSQIHVPGSSKPRKKSPVAERYQPQSPRRGHNRDRRPGKKSTGQTEGSSEPLSEEDEGEGGDLLELDEGYQEHLDSHALFGQYVAKCLGEMSVEQNTHAQKLMFDVIYEGKLGTLSRQTHLLHGT</sequence>
<dbReference type="SMART" id="SM00595">
    <property type="entry name" value="MADF"/>
    <property type="match status" value="1"/>
</dbReference>
<organism evidence="3 4">
    <name type="scientific">Elysia marginata</name>
    <dbReference type="NCBI Taxonomy" id="1093978"/>
    <lineage>
        <taxon>Eukaryota</taxon>
        <taxon>Metazoa</taxon>
        <taxon>Spiralia</taxon>
        <taxon>Lophotrochozoa</taxon>
        <taxon>Mollusca</taxon>
        <taxon>Gastropoda</taxon>
        <taxon>Heterobranchia</taxon>
        <taxon>Euthyneura</taxon>
        <taxon>Panpulmonata</taxon>
        <taxon>Sacoglossa</taxon>
        <taxon>Placobranchoidea</taxon>
        <taxon>Plakobranchidae</taxon>
        <taxon>Elysia</taxon>
    </lineage>
</organism>
<dbReference type="Pfam" id="PF10545">
    <property type="entry name" value="MADF_DNA_bdg"/>
    <property type="match status" value="1"/>
</dbReference>
<accession>A0AAV4GYH7</accession>
<feature type="domain" description="MADF" evidence="2">
    <location>
        <begin position="11"/>
        <end position="109"/>
    </location>
</feature>
<feature type="compositionally biased region" description="Basic residues" evidence="1">
    <location>
        <begin position="225"/>
        <end position="236"/>
    </location>
</feature>
<keyword evidence="4" id="KW-1185">Reference proteome</keyword>
<protein>
    <recommendedName>
        <fullName evidence="2">MADF domain-containing protein</fullName>
    </recommendedName>
</protein>
<dbReference type="PROSITE" id="PS51029">
    <property type="entry name" value="MADF"/>
    <property type="match status" value="1"/>
</dbReference>
<dbReference type="InterPro" id="IPR006578">
    <property type="entry name" value="MADF-dom"/>
</dbReference>
<name>A0AAV4GYH7_9GAST</name>
<reference evidence="3 4" key="1">
    <citation type="journal article" date="2021" name="Elife">
        <title>Chloroplast acquisition without the gene transfer in kleptoplastic sea slugs, Plakobranchus ocellatus.</title>
        <authorList>
            <person name="Maeda T."/>
            <person name="Takahashi S."/>
            <person name="Yoshida T."/>
            <person name="Shimamura S."/>
            <person name="Takaki Y."/>
            <person name="Nagai Y."/>
            <person name="Toyoda A."/>
            <person name="Suzuki Y."/>
            <person name="Arimoto A."/>
            <person name="Ishii H."/>
            <person name="Satoh N."/>
            <person name="Nishiyama T."/>
            <person name="Hasebe M."/>
            <person name="Maruyama T."/>
            <person name="Minagawa J."/>
            <person name="Obokata J."/>
            <person name="Shigenobu S."/>
        </authorList>
    </citation>
    <scope>NUCLEOTIDE SEQUENCE [LARGE SCALE GENOMIC DNA]</scope>
</reference>
<dbReference type="Proteomes" id="UP000762676">
    <property type="component" value="Unassembled WGS sequence"/>
</dbReference>
<evidence type="ECO:0000313" key="3">
    <source>
        <dbReference type="EMBL" id="GFR90033.1"/>
    </source>
</evidence>
<evidence type="ECO:0000259" key="2">
    <source>
        <dbReference type="PROSITE" id="PS51029"/>
    </source>
</evidence>
<feature type="compositionally biased region" description="Acidic residues" evidence="1">
    <location>
        <begin position="249"/>
        <end position="259"/>
    </location>
</feature>
<dbReference type="EMBL" id="BMAT01012322">
    <property type="protein sequence ID" value="GFR90033.1"/>
    <property type="molecule type" value="Genomic_DNA"/>
</dbReference>
<feature type="region of interest" description="Disordered" evidence="1">
    <location>
        <begin position="196"/>
        <end position="259"/>
    </location>
</feature>
<evidence type="ECO:0000313" key="4">
    <source>
        <dbReference type="Proteomes" id="UP000762676"/>
    </source>
</evidence>
<gene>
    <name evidence="3" type="ORF">ElyMa_006140500</name>
</gene>
<dbReference type="PANTHER" id="PTHR21505:SF8">
    <property type="entry name" value="DPT-YFP REPRESSOR BY OVEREXPRESSION, ISOFORM D-RELATED"/>
    <property type="match status" value="1"/>
</dbReference>
<feature type="region of interest" description="Disordered" evidence="1">
    <location>
        <begin position="123"/>
        <end position="152"/>
    </location>
</feature>
<dbReference type="PANTHER" id="PTHR21505">
    <property type="entry name" value="MADF DOMAIN-CONTAINING PROTEIN-RELATED"/>
    <property type="match status" value="1"/>
</dbReference>
<evidence type="ECO:0000256" key="1">
    <source>
        <dbReference type="SAM" id="MobiDB-lite"/>
    </source>
</evidence>
<proteinExistence type="predicted"/>